<dbReference type="EnsemblProtists" id="HpaT810825">
    <property type="protein sequence ID" value="HpaP810825"/>
    <property type="gene ID" value="HpaG810825"/>
</dbReference>
<evidence type="ECO:0000313" key="2">
    <source>
        <dbReference type="Proteomes" id="UP000011713"/>
    </source>
</evidence>
<accession>M4BWC4</accession>
<dbReference type="HOGENOM" id="CLU_2799406_0_0_1"/>
<dbReference type="EMBL" id="JH597996">
    <property type="status" value="NOT_ANNOTATED_CDS"/>
    <property type="molecule type" value="Genomic_DNA"/>
</dbReference>
<reference evidence="1" key="2">
    <citation type="submission" date="2015-06" db="UniProtKB">
        <authorList>
            <consortium name="EnsemblProtists"/>
        </authorList>
    </citation>
    <scope>IDENTIFICATION</scope>
    <source>
        <strain evidence="1">Emoy2</strain>
    </source>
</reference>
<dbReference type="AlphaFoldDB" id="M4BWC4"/>
<dbReference type="VEuPathDB" id="FungiDB:HpaG810825"/>
<dbReference type="Proteomes" id="UP000011713">
    <property type="component" value="Unassembled WGS sequence"/>
</dbReference>
<organism evidence="1 2">
    <name type="scientific">Hyaloperonospora arabidopsidis (strain Emoy2)</name>
    <name type="common">Downy mildew agent</name>
    <name type="synonym">Peronospora arabidopsidis</name>
    <dbReference type="NCBI Taxonomy" id="559515"/>
    <lineage>
        <taxon>Eukaryota</taxon>
        <taxon>Sar</taxon>
        <taxon>Stramenopiles</taxon>
        <taxon>Oomycota</taxon>
        <taxon>Peronosporomycetes</taxon>
        <taxon>Peronosporales</taxon>
        <taxon>Peronosporaceae</taxon>
        <taxon>Hyaloperonospora</taxon>
    </lineage>
</organism>
<proteinExistence type="predicted"/>
<evidence type="ECO:0000313" key="1">
    <source>
        <dbReference type="EnsemblProtists" id="HpaP810825"/>
    </source>
</evidence>
<protein>
    <submittedName>
        <fullName evidence="1">Uncharacterized protein</fullName>
    </submittedName>
</protein>
<sequence length="68" mass="7717">MLNKNSVETIPLMCRFEIEQSSRVSCLAYFSCTPRASRVHKFAQCVCSNGVSLLHVINPQYLLIRILS</sequence>
<reference evidence="2" key="1">
    <citation type="journal article" date="2010" name="Science">
        <title>Signatures of adaptation to obligate biotrophy in the Hyaloperonospora arabidopsidis genome.</title>
        <authorList>
            <person name="Baxter L."/>
            <person name="Tripathy S."/>
            <person name="Ishaque N."/>
            <person name="Boot N."/>
            <person name="Cabral A."/>
            <person name="Kemen E."/>
            <person name="Thines M."/>
            <person name="Ah-Fong A."/>
            <person name="Anderson R."/>
            <person name="Badejoko W."/>
            <person name="Bittner-Eddy P."/>
            <person name="Boore J.L."/>
            <person name="Chibucos M.C."/>
            <person name="Coates M."/>
            <person name="Dehal P."/>
            <person name="Delehaunty K."/>
            <person name="Dong S."/>
            <person name="Downton P."/>
            <person name="Dumas B."/>
            <person name="Fabro G."/>
            <person name="Fronick C."/>
            <person name="Fuerstenberg S.I."/>
            <person name="Fulton L."/>
            <person name="Gaulin E."/>
            <person name="Govers F."/>
            <person name="Hughes L."/>
            <person name="Humphray S."/>
            <person name="Jiang R.H."/>
            <person name="Judelson H."/>
            <person name="Kamoun S."/>
            <person name="Kyung K."/>
            <person name="Meijer H."/>
            <person name="Minx P."/>
            <person name="Morris P."/>
            <person name="Nelson J."/>
            <person name="Phuntumart V."/>
            <person name="Qutob D."/>
            <person name="Rehmany A."/>
            <person name="Rougon-Cardoso A."/>
            <person name="Ryden P."/>
            <person name="Torto-Alalibo T."/>
            <person name="Studholme D."/>
            <person name="Wang Y."/>
            <person name="Win J."/>
            <person name="Wood J."/>
            <person name="Clifton S.W."/>
            <person name="Rogers J."/>
            <person name="Van den Ackerveken G."/>
            <person name="Jones J.D."/>
            <person name="McDowell J.M."/>
            <person name="Beynon J."/>
            <person name="Tyler B.M."/>
        </authorList>
    </citation>
    <scope>NUCLEOTIDE SEQUENCE [LARGE SCALE GENOMIC DNA]</scope>
    <source>
        <strain evidence="2">Emoy2</strain>
    </source>
</reference>
<dbReference type="InParanoid" id="M4BWC4"/>
<name>M4BWC4_HYAAE</name>
<keyword evidence="2" id="KW-1185">Reference proteome</keyword>